<proteinExistence type="predicted"/>
<feature type="non-terminal residue" evidence="1">
    <location>
        <position position="1"/>
    </location>
</feature>
<reference evidence="1" key="1">
    <citation type="submission" date="2014-05" db="EMBL/GenBank/DDBJ databases">
        <title>The transcriptome of the halophilic microalga Tetraselmis sp. GSL018 isolated from the Great Salt Lake, Utah.</title>
        <authorList>
            <person name="Jinkerson R.E."/>
            <person name="D'Adamo S."/>
            <person name="Posewitz M.C."/>
        </authorList>
    </citation>
    <scope>NUCLEOTIDE SEQUENCE</scope>
    <source>
        <strain evidence="1">GSL018</strain>
    </source>
</reference>
<gene>
    <name evidence="1" type="ORF">TSPGSL018_651</name>
</gene>
<protein>
    <submittedName>
        <fullName evidence="1">Uncharacterized protein</fullName>
    </submittedName>
</protein>
<evidence type="ECO:0000313" key="1">
    <source>
        <dbReference type="EMBL" id="JAC84576.1"/>
    </source>
</evidence>
<sequence>NFKTTEELNVSSDWGVKSHDQGMLRKLGQWWGSSNVLPNQYMSKTWFKSSVE</sequence>
<dbReference type="AlphaFoldDB" id="A0A061SPF1"/>
<accession>A0A061SPF1</accession>
<dbReference type="EMBL" id="GBEZ01000302">
    <property type="protein sequence ID" value="JAC84576.1"/>
    <property type="molecule type" value="Transcribed_RNA"/>
</dbReference>
<organism evidence="1">
    <name type="scientific">Tetraselmis sp. GSL018</name>
    <dbReference type="NCBI Taxonomy" id="582737"/>
    <lineage>
        <taxon>Eukaryota</taxon>
        <taxon>Viridiplantae</taxon>
        <taxon>Chlorophyta</taxon>
        <taxon>core chlorophytes</taxon>
        <taxon>Chlorodendrophyceae</taxon>
        <taxon>Chlorodendrales</taxon>
        <taxon>Chlorodendraceae</taxon>
        <taxon>Tetraselmis</taxon>
    </lineage>
</organism>
<name>A0A061SPF1_9CHLO</name>